<dbReference type="HOGENOM" id="CLU_086030_0_0_0"/>
<keyword evidence="1" id="KW-0472">Membrane</keyword>
<reference evidence="3 4" key="2">
    <citation type="journal article" date="2010" name="Stand. Genomic Sci.">
        <title>Complete genome sequence of Desulfohalobium retbaense type strain (HR(100)).</title>
        <authorList>
            <person name="Spring S."/>
            <person name="Nolan M."/>
            <person name="Lapidus A."/>
            <person name="Glavina Del Rio T."/>
            <person name="Copeland A."/>
            <person name="Tice H."/>
            <person name="Cheng J.F."/>
            <person name="Lucas S."/>
            <person name="Land M."/>
            <person name="Chen F."/>
            <person name="Bruce D."/>
            <person name="Goodwin L."/>
            <person name="Pitluck S."/>
            <person name="Ivanova N."/>
            <person name="Mavromatis K."/>
            <person name="Mikhailova N."/>
            <person name="Pati A."/>
            <person name="Chen A."/>
            <person name="Palaniappan K."/>
            <person name="Hauser L."/>
            <person name="Chang Y.J."/>
            <person name="Jeffries C.D."/>
            <person name="Munk C."/>
            <person name="Kiss H."/>
            <person name="Chain P."/>
            <person name="Han C."/>
            <person name="Brettin T."/>
            <person name="Detter J.C."/>
            <person name="Schuler E."/>
            <person name="Goker M."/>
            <person name="Rohde M."/>
            <person name="Bristow J."/>
            <person name="Eisen J.A."/>
            <person name="Markowitz V."/>
            <person name="Hugenholtz P."/>
            <person name="Kyrpides N.C."/>
            <person name="Klenk H.P."/>
        </authorList>
    </citation>
    <scope>NUCLEOTIDE SEQUENCE [LARGE SCALE GENOMIC DNA]</scope>
    <source>
        <strain evidence="4">ATCC 49802 / DSM 20745 / S 6022</strain>
    </source>
</reference>
<sequence length="282" mass="30819">MDRAERMTGIVAEGATPRATVPIQATIERVAAQIPGVSVHVGSEPDSWRRAADIVDNPDAVKDLLDEVCQLYQMDNRQVAAAFLVLGYFWHIMAGATACYLLENRVPDLSTGSVALDLRGGVTFLSPHCWALPGDPDAQHPTVTVVANQQELRERLTSQFEEHAAPLFAALRSVAPYGLNGMRANYVDRLASAVIWIAEQVGDLDLARREVPPLVALARPNARTGILEVEHAGRSGVFLNRGGCCLNYRLPGREKCDTCCLRPLEERIALCRAYLEGNGQIH</sequence>
<dbReference type="AlphaFoldDB" id="D1C853"/>
<feature type="transmembrane region" description="Helical" evidence="1">
    <location>
        <begin position="80"/>
        <end position="102"/>
    </location>
</feature>
<dbReference type="GO" id="GO:0051537">
    <property type="term" value="F:2 iron, 2 sulfur cluster binding"/>
    <property type="evidence" value="ECO:0007669"/>
    <property type="project" value="InterPro"/>
</dbReference>
<dbReference type="InParanoid" id="D1C853"/>
<feature type="domain" description="Ferric siderophore reductase C-terminal" evidence="2">
    <location>
        <begin position="241"/>
        <end position="261"/>
    </location>
</feature>
<keyword evidence="1" id="KW-0812">Transmembrane</keyword>
<dbReference type="Proteomes" id="UP000002027">
    <property type="component" value="Chromosome 2"/>
</dbReference>
<evidence type="ECO:0000313" key="3">
    <source>
        <dbReference type="EMBL" id="ACZ39996.1"/>
    </source>
</evidence>
<dbReference type="OrthoDB" id="5870636at2"/>
<dbReference type="InterPro" id="IPR024726">
    <property type="entry name" value="FhuF_C"/>
</dbReference>
<accession>D1C853</accession>
<reference evidence="4" key="1">
    <citation type="submission" date="2009-11" db="EMBL/GenBank/DDBJ databases">
        <title>The complete chromosome 2 of Sphaerobacter thermophilus DSM 20745.</title>
        <authorList>
            <person name="Lucas S."/>
            <person name="Copeland A."/>
            <person name="Lapidus A."/>
            <person name="Glavina del Rio T."/>
            <person name="Dalin E."/>
            <person name="Tice H."/>
            <person name="Bruce D."/>
            <person name="Goodwin L."/>
            <person name="Pitluck S."/>
            <person name="Kyrpides N."/>
            <person name="Mavromatis K."/>
            <person name="Ivanova N."/>
            <person name="Mikhailova N."/>
            <person name="LaButti K.M."/>
            <person name="Clum A."/>
            <person name="Sun H.I."/>
            <person name="Brettin T."/>
            <person name="Detter J.C."/>
            <person name="Han C."/>
            <person name="Larimer F."/>
            <person name="Land M."/>
            <person name="Hauser L."/>
            <person name="Markowitz V."/>
            <person name="Cheng J.F."/>
            <person name="Hugenholtz P."/>
            <person name="Woyke T."/>
            <person name="Wu D."/>
            <person name="Steenblock K."/>
            <person name="Schneider S."/>
            <person name="Pukall R."/>
            <person name="Goeker M."/>
            <person name="Klenk H.P."/>
            <person name="Eisen J.A."/>
        </authorList>
    </citation>
    <scope>NUCLEOTIDE SEQUENCE [LARGE SCALE GENOMIC DNA]</scope>
    <source>
        <strain evidence="4">ATCC 49802 / DSM 20745 / S 6022</strain>
    </source>
</reference>
<gene>
    <name evidence="3" type="ordered locus">Sthe_2582</name>
</gene>
<organism evidence="3 4">
    <name type="scientific">Sphaerobacter thermophilus (strain ATCC 49802 / DSM 20745 / KCCM 41009 / NCIMB 13125 / S 6022)</name>
    <dbReference type="NCBI Taxonomy" id="479434"/>
    <lineage>
        <taxon>Bacteria</taxon>
        <taxon>Pseudomonadati</taxon>
        <taxon>Thermomicrobiota</taxon>
        <taxon>Thermomicrobia</taxon>
        <taxon>Sphaerobacterales</taxon>
        <taxon>Sphaerobacterineae</taxon>
        <taxon>Sphaerobacteraceae</taxon>
        <taxon>Sphaerobacter</taxon>
    </lineage>
</organism>
<dbReference type="KEGG" id="sti:Sthe_2582"/>
<evidence type="ECO:0000256" key="1">
    <source>
        <dbReference type="SAM" id="Phobius"/>
    </source>
</evidence>
<protein>
    <recommendedName>
        <fullName evidence="2">Ferric siderophore reductase C-terminal domain-containing protein</fullName>
    </recommendedName>
</protein>
<name>D1C853_SPHTD</name>
<dbReference type="RefSeq" id="WP_012873035.1">
    <property type="nucleotide sequence ID" value="NC_013524.1"/>
</dbReference>
<dbReference type="eggNOG" id="COG4114">
    <property type="taxonomic scope" value="Bacteria"/>
</dbReference>
<keyword evidence="1" id="KW-1133">Transmembrane helix</keyword>
<dbReference type="Pfam" id="PF11575">
    <property type="entry name" value="FhuF_C"/>
    <property type="match status" value="1"/>
</dbReference>
<evidence type="ECO:0000313" key="4">
    <source>
        <dbReference type="Proteomes" id="UP000002027"/>
    </source>
</evidence>
<dbReference type="EMBL" id="CP001824">
    <property type="protein sequence ID" value="ACZ39996.1"/>
    <property type="molecule type" value="Genomic_DNA"/>
</dbReference>
<keyword evidence="4" id="KW-1185">Reference proteome</keyword>
<dbReference type="STRING" id="479434.Sthe_2582"/>
<evidence type="ECO:0000259" key="2">
    <source>
        <dbReference type="Pfam" id="PF11575"/>
    </source>
</evidence>
<proteinExistence type="predicted"/>